<keyword evidence="1" id="KW-0812">Transmembrane</keyword>
<keyword evidence="1" id="KW-1133">Transmembrane helix</keyword>
<gene>
    <name evidence="2" type="ORF">NA56DRAFT_580814</name>
</gene>
<feature type="non-terminal residue" evidence="2">
    <location>
        <position position="1"/>
    </location>
</feature>
<evidence type="ECO:0008006" key="4">
    <source>
        <dbReference type="Google" id="ProtNLM"/>
    </source>
</evidence>
<dbReference type="Proteomes" id="UP000235672">
    <property type="component" value="Unassembled WGS sequence"/>
</dbReference>
<dbReference type="OrthoDB" id="5153301at2759"/>
<dbReference type="EMBL" id="KZ613507">
    <property type="protein sequence ID" value="PMD16279.1"/>
    <property type="molecule type" value="Genomic_DNA"/>
</dbReference>
<dbReference type="AlphaFoldDB" id="A0A2J6PQJ2"/>
<evidence type="ECO:0000256" key="1">
    <source>
        <dbReference type="SAM" id="Phobius"/>
    </source>
</evidence>
<name>A0A2J6PQJ2_9HELO</name>
<feature type="transmembrane region" description="Helical" evidence="1">
    <location>
        <begin position="6"/>
        <end position="30"/>
    </location>
</feature>
<keyword evidence="3" id="KW-1185">Reference proteome</keyword>
<proteinExistence type="predicted"/>
<protein>
    <recommendedName>
        <fullName evidence="4">DEAD/DEAH box helicase domain-containing protein</fullName>
    </recommendedName>
</protein>
<keyword evidence="1" id="KW-0472">Membrane</keyword>
<sequence length="80" mass="8906">TGAGKTLVTLLSATIVYARTTLFLLPIVALRGDIFRYCQQVDIRPLVWSVESREIVVLVFITVESVCTEQFLDYAKGLAL</sequence>
<accession>A0A2J6PQJ2</accession>
<organism evidence="2 3">
    <name type="scientific">Hyaloscypha hepaticicola</name>
    <dbReference type="NCBI Taxonomy" id="2082293"/>
    <lineage>
        <taxon>Eukaryota</taxon>
        <taxon>Fungi</taxon>
        <taxon>Dikarya</taxon>
        <taxon>Ascomycota</taxon>
        <taxon>Pezizomycotina</taxon>
        <taxon>Leotiomycetes</taxon>
        <taxon>Helotiales</taxon>
        <taxon>Hyaloscyphaceae</taxon>
        <taxon>Hyaloscypha</taxon>
    </lineage>
</organism>
<evidence type="ECO:0000313" key="3">
    <source>
        <dbReference type="Proteomes" id="UP000235672"/>
    </source>
</evidence>
<dbReference type="STRING" id="1745343.A0A2J6PQJ2"/>
<evidence type="ECO:0000313" key="2">
    <source>
        <dbReference type="EMBL" id="PMD16279.1"/>
    </source>
</evidence>
<reference evidence="2 3" key="1">
    <citation type="submission" date="2016-05" db="EMBL/GenBank/DDBJ databases">
        <title>A degradative enzymes factory behind the ericoid mycorrhizal symbiosis.</title>
        <authorList>
            <consortium name="DOE Joint Genome Institute"/>
            <person name="Martino E."/>
            <person name="Morin E."/>
            <person name="Grelet G."/>
            <person name="Kuo A."/>
            <person name="Kohler A."/>
            <person name="Daghino S."/>
            <person name="Barry K."/>
            <person name="Choi C."/>
            <person name="Cichocki N."/>
            <person name="Clum A."/>
            <person name="Copeland A."/>
            <person name="Hainaut M."/>
            <person name="Haridas S."/>
            <person name="Labutti K."/>
            <person name="Lindquist E."/>
            <person name="Lipzen A."/>
            <person name="Khouja H.-R."/>
            <person name="Murat C."/>
            <person name="Ohm R."/>
            <person name="Olson A."/>
            <person name="Spatafora J."/>
            <person name="Veneault-Fourrey C."/>
            <person name="Henrissat B."/>
            <person name="Grigoriev I."/>
            <person name="Martin F."/>
            <person name="Perotto S."/>
        </authorList>
    </citation>
    <scope>NUCLEOTIDE SEQUENCE [LARGE SCALE GENOMIC DNA]</scope>
    <source>
        <strain evidence="2 3">UAMH 7357</strain>
    </source>
</reference>